<dbReference type="GO" id="GO:0019731">
    <property type="term" value="P:antibacterial humoral response"/>
    <property type="evidence" value="ECO:0007669"/>
    <property type="project" value="TreeGrafter"/>
</dbReference>
<dbReference type="AlphaFoldDB" id="A0A8C6MP10"/>
<dbReference type="PANTHER" id="PTHR11876">
    <property type="entry name" value="ALPHA-DEFENSIN 1"/>
    <property type="match status" value="1"/>
</dbReference>
<dbReference type="GO" id="GO:0061844">
    <property type="term" value="P:antimicrobial humoral immune response mediated by antimicrobial peptide"/>
    <property type="evidence" value="ECO:0007669"/>
    <property type="project" value="TreeGrafter"/>
</dbReference>
<dbReference type="PANTHER" id="PTHR11876:SF2">
    <property type="entry name" value="ALPHA-DEFENSIN 1-RELATED"/>
    <property type="match status" value="1"/>
</dbReference>
<keyword evidence="5 10" id="KW-0732">Signal</keyword>
<feature type="signal peptide" evidence="10">
    <location>
        <begin position="1"/>
        <end position="19"/>
    </location>
</feature>
<dbReference type="InterPro" id="IPR002366">
    <property type="entry name" value="Alpha-defensin_N"/>
</dbReference>
<dbReference type="GeneTree" id="ENSGT00940000153268"/>
<reference evidence="13" key="2">
    <citation type="submission" date="2025-09" db="UniProtKB">
        <authorList>
            <consortium name="Ensembl"/>
        </authorList>
    </citation>
    <scope>IDENTIFICATION</scope>
</reference>
<keyword evidence="7" id="KW-0044">Antibiotic</keyword>
<dbReference type="SMART" id="SM01418">
    <property type="entry name" value="Defensin_propep"/>
    <property type="match status" value="1"/>
</dbReference>
<evidence type="ECO:0000313" key="14">
    <source>
        <dbReference type="Proteomes" id="UP000694415"/>
    </source>
</evidence>
<dbReference type="GO" id="GO:0050829">
    <property type="term" value="P:defense response to Gram-negative bacterium"/>
    <property type="evidence" value="ECO:0007669"/>
    <property type="project" value="TreeGrafter"/>
</dbReference>
<evidence type="ECO:0000256" key="6">
    <source>
        <dbReference type="ARBA" id="ARBA00022940"/>
    </source>
</evidence>
<dbReference type="Ensembl" id="ENSMSIT00000002326.1">
    <property type="protein sequence ID" value="ENSMSIP00000001833.1"/>
    <property type="gene ID" value="ENSMSIG00000001757.1"/>
</dbReference>
<feature type="compositionally biased region" description="Acidic residues" evidence="9">
    <location>
        <begin position="25"/>
        <end position="40"/>
    </location>
</feature>
<keyword evidence="8" id="KW-1015">Disulfide bond</keyword>
<dbReference type="GO" id="GO:0002227">
    <property type="term" value="P:innate immune response in mucosa"/>
    <property type="evidence" value="ECO:0007669"/>
    <property type="project" value="TreeGrafter"/>
</dbReference>
<evidence type="ECO:0000256" key="2">
    <source>
        <dbReference type="ARBA" id="ARBA00006519"/>
    </source>
</evidence>
<dbReference type="GO" id="GO:0071222">
    <property type="term" value="P:cellular response to lipopolysaccharide"/>
    <property type="evidence" value="ECO:0007669"/>
    <property type="project" value="TreeGrafter"/>
</dbReference>
<evidence type="ECO:0000256" key="5">
    <source>
        <dbReference type="ARBA" id="ARBA00022729"/>
    </source>
</evidence>
<feature type="domain" description="Alpha-defensin N-terminal" evidence="12">
    <location>
        <begin position="1"/>
        <end position="51"/>
    </location>
</feature>
<accession>A0A8C6MP10</accession>
<dbReference type="PIRSF" id="PIRSF001875">
    <property type="entry name" value="Alpha-defensin"/>
    <property type="match status" value="1"/>
</dbReference>
<feature type="domain" description="Beta/alpha-defensin C-terminal" evidence="11">
    <location>
        <begin position="64"/>
        <end position="89"/>
    </location>
</feature>
<proteinExistence type="inferred from homology"/>
<evidence type="ECO:0000259" key="11">
    <source>
        <dbReference type="SMART" id="SM00048"/>
    </source>
</evidence>
<sequence length="94" mass="10612">MKTLVLLSALILLAYQVQTDPIQNTDEETNTEEQPGEEDQAVSVSFGGQEGSALHEKLSRNLICLCRKRRCNRGELFYGTCAGPFLRCCHRRPR</sequence>
<keyword evidence="6" id="KW-0211">Defensin</keyword>
<dbReference type="SUPFAM" id="SSF57392">
    <property type="entry name" value="Defensin-like"/>
    <property type="match status" value="1"/>
</dbReference>
<dbReference type="InterPro" id="IPR006080">
    <property type="entry name" value="Beta/alpha-defensin_C"/>
</dbReference>
<evidence type="ECO:0000256" key="10">
    <source>
        <dbReference type="SAM" id="SignalP"/>
    </source>
</evidence>
<dbReference type="GO" id="GO:0051673">
    <property type="term" value="P:disruption of plasma membrane integrity in another organism"/>
    <property type="evidence" value="ECO:0007669"/>
    <property type="project" value="TreeGrafter"/>
</dbReference>
<evidence type="ECO:0000256" key="8">
    <source>
        <dbReference type="ARBA" id="ARBA00023157"/>
    </source>
</evidence>
<evidence type="ECO:0000256" key="4">
    <source>
        <dbReference type="ARBA" id="ARBA00022529"/>
    </source>
</evidence>
<dbReference type="Pfam" id="PF00879">
    <property type="entry name" value="Defensin_propep"/>
    <property type="match status" value="1"/>
</dbReference>
<keyword evidence="3" id="KW-0964">Secreted</keyword>
<name>A0A8C6MP10_MUSSI</name>
<evidence type="ECO:0000259" key="12">
    <source>
        <dbReference type="SMART" id="SM01418"/>
    </source>
</evidence>
<dbReference type="Proteomes" id="UP000694415">
    <property type="component" value="Unplaced"/>
</dbReference>
<evidence type="ECO:0000256" key="9">
    <source>
        <dbReference type="SAM" id="MobiDB-lite"/>
    </source>
</evidence>
<dbReference type="SMART" id="SM00048">
    <property type="entry name" value="DEFSN"/>
    <property type="match status" value="1"/>
</dbReference>
<comment type="similarity">
    <text evidence="2">Belongs to the alpha-defensin family.</text>
</comment>
<feature type="chain" id="PRO_5034211335" evidence="10">
    <location>
        <begin position="20"/>
        <end position="94"/>
    </location>
</feature>
<dbReference type="GO" id="GO:0005615">
    <property type="term" value="C:extracellular space"/>
    <property type="evidence" value="ECO:0007669"/>
    <property type="project" value="InterPro"/>
</dbReference>
<dbReference type="GO" id="GO:0050830">
    <property type="term" value="P:defense response to Gram-positive bacterium"/>
    <property type="evidence" value="ECO:0007669"/>
    <property type="project" value="TreeGrafter"/>
</dbReference>
<keyword evidence="14" id="KW-1185">Reference proteome</keyword>
<evidence type="ECO:0000256" key="7">
    <source>
        <dbReference type="ARBA" id="ARBA00023022"/>
    </source>
</evidence>
<dbReference type="GO" id="GO:0031012">
    <property type="term" value="C:extracellular matrix"/>
    <property type="evidence" value="ECO:0007669"/>
    <property type="project" value="TreeGrafter"/>
</dbReference>
<comment type="subcellular location">
    <subcellularLocation>
        <location evidence="1">Secreted</location>
    </subcellularLocation>
</comment>
<reference evidence="13" key="1">
    <citation type="submission" date="2025-08" db="UniProtKB">
        <authorList>
            <consortium name="Ensembl"/>
        </authorList>
    </citation>
    <scope>IDENTIFICATION</scope>
</reference>
<evidence type="ECO:0000256" key="3">
    <source>
        <dbReference type="ARBA" id="ARBA00022525"/>
    </source>
</evidence>
<feature type="region of interest" description="Disordered" evidence="9">
    <location>
        <begin position="22"/>
        <end position="45"/>
    </location>
</feature>
<protein>
    <submittedName>
        <fullName evidence="13">Uncharacterized protein</fullName>
    </submittedName>
</protein>
<evidence type="ECO:0000313" key="13">
    <source>
        <dbReference type="Ensembl" id="ENSMSIP00000001833.1"/>
    </source>
</evidence>
<evidence type="ECO:0000256" key="1">
    <source>
        <dbReference type="ARBA" id="ARBA00004613"/>
    </source>
</evidence>
<dbReference type="InterPro" id="IPR016327">
    <property type="entry name" value="Alpha-defensin"/>
</dbReference>
<keyword evidence="4" id="KW-0929">Antimicrobial</keyword>
<organism evidence="13 14">
    <name type="scientific">Mus spicilegus</name>
    <name type="common">Mound-building mouse</name>
    <dbReference type="NCBI Taxonomy" id="10103"/>
    <lineage>
        <taxon>Eukaryota</taxon>
        <taxon>Metazoa</taxon>
        <taxon>Chordata</taxon>
        <taxon>Craniata</taxon>
        <taxon>Vertebrata</taxon>
        <taxon>Euteleostomi</taxon>
        <taxon>Mammalia</taxon>
        <taxon>Eutheria</taxon>
        <taxon>Euarchontoglires</taxon>
        <taxon>Glires</taxon>
        <taxon>Rodentia</taxon>
        <taxon>Myomorpha</taxon>
        <taxon>Muroidea</taxon>
        <taxon>Muridae</taxon>
        <taxon>Murinae</taxon>
        <taxon>Mus</taxon>
        <taxon>Mus</taxon>
    </lineage>
</organism>